<feature type="signal peptide" evidence="1">
    <location>
        <begin position="1"/>
        <end position="21"/>
    </location>
</feature>
<evidence type="ECO:0000256" key="1">
    <source>
        <dbReference type="SAM" id="SignalP"/>
    </source>
</evidence>
<gene>
    <name evidence="2" type="ORF">LzC2_38290</name>
</gene>
<keyword evidence="3" id="KW-1185">Reference proteome</keyword>
<dbReference type="EMBL" id="WTPX01000190">
    <property type="protein sequence ID" value="NNJ27721.1"/>
    <property type="molecule type" value="Genomic_DNA"/>
</dbReference>
<comment type="caution">
    <text evidence="2">The sequence shown here is derived from an EMBL/GenBank/DDBJ whole genome shotgun (WGS) entry which is preliminary data.</text>
</comment>
<feature type="chain" id="PRO_5046325426" evidence="1">
    <location>
        <begin position="22"/>
        <end position="740"/>
    </location>
</feature>
<organism evidence="2 3">
    <name type="scientific">Alienimonas chondri</name>
    <dbReference type="NCBI Taxonomy" id="2681879"/>
    <lineage>
        <taxon>Bacteria</taxon>
        <taxon>Pseudomonadati</taxon>
        <taxon>Planctomycetota</taxon>
        <taxon>Planctomycetia</taxon>
        <taxon>Planctomycetales</taxon>
        <taxon>Planctomycetaceae</taxon>
        <taxon>Alienimonas</taxon>
    </lineage>
</organism>
<keyword evidence="1" id="KW-0732">Signal</keyword>
<dbReference type="RefSeq" id="WP_171189627.1">
    <property type="nucleotide sequence ID" value="NZ_WTPX01000190.1"/>
</dbReference>
<proteinExistence type="predicted"/>
<protein>
    <submittedName>
        <fullName evidence="2">Uncharacterized protein</fullName>
    </submittedName>
</protein>
<sequence>MATSPAALLIVAAAWLAPAPAAVPVEQAAEALAVRPPAPSLADVFPESVPAAIDAFAFAPLGERWSDWGAATAKTATILYLPDAPATRQREAIRTLRGAVAQLDAAAADPRFSAIRPALRDLRGPLERRALLAEAALDARAAAESVSIETARRGANERLSDAMAALRAELATIPGGDRWLQVARADRLDAIAAGQTGPSVHRTLSALVHDLADPTIYAPEQAAFLARPEWRRLASIADVRLALVTYSGDDARPADGATVAIRQFVAAFERFESDATDEAARALAGAAADLAAVAPRAGEALLDLIDDLYDGDNVRIAIGEDFLRRFIAQTRKERGAISQVMFGARVRGVQETDVDVDVDVVPEVGAARFDVVLRGLATTETVSRTRQARVETTGRHRFEARKTLVYDGTRFRNGRTTVDVDPFLRNTRINTIYDDVAGGLLRDVIQREAFAEAGRRQPAALARAERELESNLRPQLDRQLTEQFDVVNLRAGGALRRRATNLGLAPSRESISSTEREMRIFVRLSDQDELAGTPAPRRPIAEDGVVAQVHQSAMNNSADRLNLAGRTVTPDELGVIVTEFAGELFGRDIAPLTPSEPSVGEEPPPTLTFAASDPIRVCFEANRLVLIVRVGLAAPANEDGTSGEDVPPQRVSIPFDVTLTETGEVVLTRGGLSVAPLGRPESRFRQQAIGRVLRSRLGDAIPEESVVPARTVVATDARTRIKLRLASLELADGWATAVLR</sequence>
<accession>A0ABX1VML3</accession>
<name>A0ABX1VML3_9PLAN</name>
<dbReference type="Proteomes" id="UP000609651">
    <property type="component" value="Unassembled WGS sequence"/>
</dbReference>
<reference evidence="2 3" key="1">
    <citation type="journal article" date="2020" name="Syst. Appl. Microbiol.">
        <title>Alienimonas chondri sp. nov., a novel planctomycete isolated from the biofilm of the red alga Chondrus crispus.</title>
        <authorList>
            <person name="Vitorino I."/>
            <person name="Albuquerque L."/>
            <person name="Wiegand S."/>
            <person name="Kallscheuer N."/>
            <person name="da Costa M.S."/>
            <person name="Lobo-da-Cunha A."/>
            <person name="Jogler C."/>
            <person name="Lage O.M."/>
        </authorList>
    </citation>
    <scope>NUCLEOTIDE SEQUENCE [LARGE SCALE GENOMIC DNA]</scope>
    <source>
        <strain evidence="2 3">LzC2</strain>
    </source>
</reference>
<evidence type="ECO:0000313" key="2">
    <source>
        <dbReference type="EMBL" id="NNJ27721.1"/>
    </source>
</evidence>
<evidence type="ECO:0000313" key="3">
    <source>
        <dbReference type="Proteomes" id="UP000609651"/>
    </source>
</evidence>